<comment type="caution">
    <text evidence="10">The sequence shown here is derived from an EMBL/GenBank/DDBJ whole genome shotgun (WGS) entry which is preliminary data.</text>
</comment>
<dbReference type="GO" id="GO:0046872">
    <property type="term" value="F:metal ion binding"/>
    <property type="evidence" value="ECO:0007669"/>
    <property type="project" value="UniProtKB-KW"/>
</dbReference>
<dbReference type="PANTHER" id="PTHR21310:SF41">
    <property type="entry name" value="3'-PHOSPHOTRANSFERASE, PUTATIVE-RELATED"/>
    <property type="match status" value="1"/>
</dbReference>
<feature type="domain" description="Aminoglycoside phosphotransferase" evidence="9">
    <location>
        <begin position="159"/>
        <end position="235"/>
    </location>
</feature>
<keyword evidence="6" id="KW-0046">Antibiotic resistance</keyword>
<evidence type="ECO:0000256" key="3">
    <source>
        <dbReference type="ARBA" id="ARBA00022741"/>
    </source>
</evidence>
<dbReference type="InterPro" id="IPR002575">
    <property type="entry name" value="Aminoglycoside_PTrfase"/>
</dbReference>
<dbReference type="GO" id="GO:0016773">
    <property type="term" value="F:phosphotransferase activity, alcohol group as acceptor"/>
    <property type="evidence" value="ECO:0007669"/>
    <property type="project" value="InterPro"/>
</dbReference>
<protein>
    <submittedName>
        <fullName evidence="10">Kanamycin kinase</fullName>
    </submittedName>
</protein>
<dbReference type="AlphaFoldDB" id="A0A420XVK2"/>
<feature type="binding site" evidence="8">
    <location>
        <position position="189"/>
    </location>
    <ligand>
        <name>Mg(2+)</name>
        <dbReference type="ChEBI" id="CHEBI:18420"/>
    </ligand>
</feature>
<evidence type="ECO:0000313" key="10">
    <source>
        <dbReference type="EMBL" id="RKS84291.1"/>
    </source>
</evidence>
<organism evidence="10 11">
    <name type="scientific">Motilibacter peucedani</name>
    <dbReference type="NCBI Taxonomy" id="598650"/>
    <lineage>
        <taxon>Bacteria</taxon>
        <taxon>Bacillati</taxon>
        <taxon>Actinomycetota</taxon>
        <taxon>Actinomycetes</taxon>
        <taxon>Motilibacterales</taxon>
        <taxon>Motilibacteraceae</taxon>
        <taxon>Motilibacter</taxon>
    </lineage>
</organism>
<evidence type="ECO:0000256" key="6">
    <source>
        <dbReference type="ARBA" id="ARBA00023251"/>
    </source>
</evidence>
<keyword evidence="11" id="KW-1185">Reference proteome</keyword>
<evidence type="ECO:0000259" key="9">
    <source>
        <dbReference type="Pfam" id="PF01636"/>
    </source>
</evidence>
<evidence type="ECO:0000256" key="4">
    <source>
        <dbReference type="ARBA" id="ARBA00022777"/>
    </source>
</evidence>
<accession>A0A420XVK2</accession>
<keyword evidence="2" id="KW-0808">Transferase</keyword>
<dbReference type="InterPro" id="IPR024165">
    <property type="entry name" value="Kan/Strep_kinase"/>
</dbReference>
<dbReference type="PANTHER" id="PTHR21310">
    <property type="entry name" value="AMINOGLYCOSIDE PHOSPHOTRANSFERASE-RELATED-RELATED"/>
    <property type="match status" value="1"/>
</dbReference>
<keyword evidence="5" id="KW-0067">ATP-binding</keyword>
<feature type="domain" description="Aminoglycoside phosphotransferase" evidence="9">
    <location>
        <begin position="47"/>
        <end position="144"/>
    </location>
</feature>
<dbReference type="GO" id="GO:0046677">
    <property type="term" value="P:response to antibiotic"/>
    <property type="evidence" value="ECO:0007669"/>
    <property type="project" value="UniProtKB-KW"/>
</dbReference>
<proteinExistence type="inferred from homology"/>
<keyword evidence="8" id="KW-0460">Magnesium</keyword>
<dbReference type="InterPro" id="IPR051678">
    <property type="entry name" value="AGP_Transferase"/>
</dbReference>
<dbReference type="SUPFAM" id="SSF56112">
    <property type="entry name" value="Protein kinase-like (PK-like)"/>
    <property type="match status" value="1"/>
</dbReference>
<feature type="active site" description="Proton acceptor" evidence="7">
    <location>
        <position position="170"/>
    </location>
</feature>
<feature type="binding site" evidence="8">
    <location>
        <position position="175"/>
    </location>
    <ligand>
        <name>Mg(2+)</name>
        <dbReference type="ChEBI" id="CHEBI:18420"/>
    </ligand>
</feature>
<keyword evidence="8" id="KW-0479">Metal-binding</keyword>
<dbReference type="GO" id="GO:0005524">
    <property type="term" value="F:ATP binding"/>
    <property type="evidence" value="ECO:0007669"/>
    <property type="project" value="UniProtKB-KW"/>
</dbReference>
<dbReference type="RefSeq" id="WP_183061543.1">
    <property type="nucleotide sequence ID" value="NZ_RBWV01000001.1"/>
</dbReference>
<dbReference type="GO" id="GO:0016301">
    <property type="term" value="F:kinase activity"/>
    <property type="evidence" value="ECO:0007669"/>
    <property type="project" value="UniProtKB-KW"/>
</dbReference>
<dbReference type="CDD" id="cd05150">
    <property type="entry name" value="APH"/>
    <property type="match status" value="1"/>
</dbReference>
<dbReference type="PIRSF" id="PIRSF000706">
    <property type="entry name" value="Kanamycin_kin"/>
    <property type="match status" value="1"/>
</dbReference>
<dbReference type="InParanoid" id="A0A420XVK2"/>
<dbReference type="Gene3D" id="3.30.200.20">
    <property type="entry name" value="Phosphorylase Kinase, domain 1"/>
    <property type="match status" value="1"/>
</dbReference>
<gene>
    <name evidence="10" type="ORF">CLV35_0108</name>
</gene>
<evidence type="ECO:0000256" key="7">
    <source>
        <dbReference type="PIRSR" id="PIRSR000706-1"/>
    </source>
</evidence>
<dbReference type="EMBL" id="RBWV01000001">
    <property type="protein sequence ID" value="RKS84291.1"/>
    <property type="molecule type" value="Genomic_DNA"/>
</dbReference>
<keyword evidence="3" id="KW-0547">Nucleotide-binding</keyword>
<comment type="similarity">
    <text evidence="1">Belongs to the aminoglycoside phosphotransferase family.</text>
</comment>
<evidence type="ECO:0000256" key="1">
    <source>
        <dbReference type="ARBA" id="ARBA00006219"/>
    </source>
</evidence>
<evidence type="ECO:0000256" key="5">
    <source>
        <dbReference type="ARBA" id="ARBA00022840"/>
    </source>
</evidence>
<dbReference type="Proteomes" id="UP000281955">
    <property type="component" value="Unassembled WGS sequence"/>
</dbReference>
<dbReference type="Gene3D" id="3.90.1200.10">
    <property type="match status" value="2"/>
</dbReference>
<dbReference type="Pfam" id="PF01636">
    <property type="entry name" value="APH"/>
    <property type="match status" value="2"/>
</dbReference>
<sequence>MDLPHGVAGEAPEGLEVPPALLRALPGETLHPVWLNQLGGRTFRAGDRFAKWMPAEHAAVIEREVARLRWAGQWLSVPRVLASGSDGGGGAWLVTAALPGESAVSARWKAEPARAAAGIGRGLRRLHDALPVEQCPFEWGVARRLARAGRPPDALGPPPPPDRLVVCHGDPCVPNTLLLPDGSVAGHVDLGSLGVADRWADLAVATWSLEWNYGPGLDDVLLDAYGVEADPVRTQWYRELWAAT</sequence>
<evidence type="ECO:0000256" key="8">
    <source>
        <dbReference type="PIRSR" id="PIRSR000706-2"/>
    </source>
</evidence>
<reference evidence="10 11" key="1">
    <citation type="submission" date="2018-10" db="EMBL/GenBank/DDBJ databases">
        <title>Genomic Encyclopedia of Archaeal and Bacterial Type Strains, Phase II (KMG-II): from individual species to whole genera.</title>
        <authorList>
            <person name="Goeker M."/>
        </authorList>
    </citation>
    <scope>NUCLEOTIDE SEQUENCE [LARGE SCALE GENOMIC DNA]</scope>
    <source>
        <strain evidence="10 11">RP-AC37</strain>
    </source>
</reference>
<name>A0A420XVK2_9ACTN</name>
<keyword evidence="4 10" id="KW-0418">Kinase</keyword>
<evidence type="ECO:0000313" key="11">
    <source>
        <dbReference type="Proteomes" id="UP000281955"/>
    </source>
</evidence>
<evidence type="ECO:0000256" key="2">
    <source>
        <dbReference type="ARBA" id="ARBA00022679"/>
    </source>
</evidence>
<dbReference type="InterPro" id="IPR011009">
    <property type="entry name" value="Kinase-like_dom_sf"/>
</dbReference>